<dbReference type="Pfam" id="PF01048">
    <property type="entry name" value="PNP_UDP_1"/>
    <property type="match status" value="1"/>
</dbReference>
<dbReference type="AlphaFoldDB" id="A0A8H3FSQ6"/>
<protein>
    <recommendedName>
        <fullName evidence="2">Nucleoside phosphorylase domain-containing protein</fullName>
    </recommendedName>
</protein>
<dbReference type="InterPro" id="IPR053137">
    <property type="entry name" value="NLR-like"/>
</dbReference>
<dbReference type="PANTHER" id="PTHR46082">
    <property type="entry name" value="ATP/GTP-BINDING PROTEIN-RELATED"/>
    <property type="match status" value="1"/>
</dbReference>
<dbReference type="PANTHER" id="PTHR46082:SF11">
    <property type="entry name" value="AAA+ ATPASE DOMAIN-CONTAINING PROTEIN-RELATED"/>
    <property type="match status" value="1"/>
</dbReference>
<organism evidence="3 4">
    <name type="scientific">Gomphillus americanus</name>
    <dbReference type="NCBI Taxonomy" id="1940652"/>
    <lineage>
        <taxon>Eukaryota</taxon>
        <taxon>Fungi</taxon>
        <taxon>Dikarya</taxon>
        <taxon>Ascomycota</taxon>
        <taxon>Pezizomycotina</taxon>
        <taxon>Lecanoromycetes</taxon>
        <taxon>OSLEUM clade</taxon>
        <taxon>Ostropomycetidae</taxon>
        <taxon>Ostropales</taxon>
        <taxon>Graphidaceae</taxon>
        <taxon>Gomphilloideae</taxon>
        <taxon>Gomphillus</taxon>
    </lineage>
</organism>
<dbReference type="Proteomes" id="UP000664169">
    <property type="component" value="Unassembled WGS sequence"/>
</dbReference>
<evidence type="ECO:0000313" key="4">
    <source>
        <dbReference type="Proteomes" id="UP000664169"/>
    </source>
</evidence>
<proteinExistence type="predicted"/>
<dbReference type="GO" id="GO:0009116">
    <property type="term" value="P:nucleoside metabolic process"/>
    <property type="evidence" value="ECO:0007669"/>
    <property type="project" value="InterPro"/>
</dbReference>
<dbReference type="EMBL" id="CAJPDQ010000032">
    <property type="protein sequence ID" value="CAF9929310.1"/>
    <property type="molecule type" value="Genomic_DNA"/>
</dbReference>
<evidence type="ECO:0000313" key="3">
    <source>
        <dbReference type="EMBL" id="CAF9929310.1"/>
    </source>
</evidence>
<dbReference type="GO" id="GO:0003824">
    <property type="term" value="F:catalytic activity"/>
    <property type="evidence" value="ECO:0007669"/>
    <property type="project" value="InterPro"/>
</dbReference>
<comment type="caution">
    <text evidence="3">The sequence shown here is derived from an EMBL/GenBank/DDBJ whole genome shotgun (WGS) entry which is preliminary data.</text>
</comment>
<dbReference type="InterPro" id="IPR000845">
    <property type="entry name" value="Nucleoside_phosphorylase_d"/>
</dbReference>
<gene>
    <name evidence="3" type="ORF">GOMPHAMPRED_005366</name>
</gene>
<sequence length="1170" mass="129841">MASTATRKKNIETPAIPWQDRVSLLGPRMGDDFLDIGIMPFPRNDEDILALDELTYSETISQQSIADTRTTDDTRATSLMSAPSLSYSRIADLRKRKEATHLLANDENFVTSTSNPGQENMDMDIDFVLETSAYAWLTAKVRNSFYLTSSRTDTFALLDQRLSECSALRSDSGDLSVAEDCSILLNLEWDVWSFLDGFHFGDLGDSAQILGDYLTLTNDHGCVQALTCQQYLQQTWGNHSDAILSFIADIVIAKHGLMTLSDSKIEGWRMGLAMEIKATGSLPEIAEIFEQILWMGSSMRCGSVKNVLFRCFCMIGQAIRAPVTFPDGHHIPEIYQINVTYSVAEDTDTTPNVGHCWQNLFQYPVIAMGFPIALRVTPIPGLEMNLGTMVSLSHSQHIGKFDDMIVIKGHSTMFTLSQRENGSCLWRVANNLDGSFTSYSDIIDAGEFPHLSLHEIKQDRHFVGWCSQSSYGAGNALFISCDKLRLIVMPGALDSNYIIRRSYADRIAGNSFFSERSLLRGIRTDSDAVCIARDKSEPRHTRTASFRKDINQLHSNYVMLWDVEDEKGWLINATSTLLHPVFASLDNDARSALTTTTRFDRNCLKSASQHTDKAAASILLDEDNLDLDIYPFGGADGEKFQDRVADLYHLLYMMIDYQLVASRKRLLSSSQLEGWDFMDIADTSCALLCPRFYALNANASEWKTLLADVWAVTLFARNFGEIFQPLNHTTCSHWSQLPIKHSYPAASVRDLEQIMEKHGNPLKTPKKLSSNTAWSILPSTFDGCKCNESKDHCTVVQDLTVTSGDTPRQNSKSTPYDAPTLGAVIFGNMASPDLPQGLIPPPARADSTSSSMQQTLTQISARVESLYIPDTRKERSTTITQNTSSRISALHSMSESDPQPAPGSIPTALTSDDYLVAIICALPKELRAVLLLFDEMHEQIRFNSNDPYSYAFGRIGEHNIVAACLPKGQCGNCSATAVGSQLLQSFPKVKFALLVRIGGGIPLNNDIRLGDVVVSSGYPGVVKYDFHKTIQGQPDKVLGGSFRPPRELTSLISQLEALGMEQSLQVHLETIAMAEPEYAYPGRQCDVLYAAEFKHVGHGACIRCTGRVVRRSIRQSLQPRFHYGTIASGDQVMKDAKVRDRIGRQHHALCFEMEAGGLVFLKDCLVIRGI</sequence>
<reference evidence="3" key="1">
    <citation type="submission" date="2021-03" db="EMBL/GenBank/DDBJ databases">
        <authorList>
            <person name="Tagirdzhanova G."/>
        </authorList>
    </citation>
    <scope>NUCLEOTIDE SEQUENCE</scope>
</reference>
<dbReference type="Gene3D" id="3.40.50.1580">
    <property type="entry name" value="Nucleoside phosphorylase domain"/>
    <property type="match status" value="1"/>
</dbReference>
<accession>A0A8H3FSQ6</accession>
<name>A0A8H3FSQ6_9LECA</name>
<dbReference type="InterPro" id="IPR035994">
    <property type="entry name" value="Nucleoside_phosphorylase_sf"/>
</dbReference>
<dbReference type="SUPFAM" id="SSF53167">
    <property type="entry name" value="Purine and uridine phosphorylases"/>
    <property type="match status" value="1"/>
</dbReference>
<feature type="domain" description="Nucleoside phosphorylase" evidence="2">
    <location>
        <begin position="916"/>
        <end position="1159"/>
    </location>
</feature>
<keyword evidence="4" id="KW-1185">Reference proteome</keyword>
<evidence type="ECO:0000256" key="1">
    <source>
        <dbReference type="SAM" id="MobiDB-lite"/>
    </source>
</evidence>
<feature type="compositionally biased region" description="Polar residues" evidence="1">
    <location>
        <begin position="877"/>
        <end position="897"/>
    </location>
</feature>
<dbReference type="OrthoDB" id="1658288at2759"/>
<evidence type="ECO:0000259" key="2">
    <source>
        <dbReference type="Pfam" id="PF01048"/>
    </source>
</evidence>
<feature type="region of interest" description="Disordered" evidence="1">
    <location>
        <begin position="870"/>
        <end position="905"/>
    </location>
</feature>